<evidence type="ECO:0000313" key="2">
    <source>
        <dbReference type="EMBL" id="MDX8538556.1"/>
    </source>
</evidence>
<dbReference type="Proteomes" id="UP001276564">
    <property type="component" value="Unassembled WGS sequence"/>
</dbReference>
<feature type="transmembrane region" description="Helical" evidence="1">
    <location>
        <begin position="7"/>
        <end position="23"/>
    </location>
</feature>
<dbReference type="EMBL" id="JAVIIP010000006">
    <property type="protein sequence ID" value="MDX8538556.1"/>
    <property type="molecule type" value="Genomic_DNA"/>
</dbReference>
<feature type="transmembrane region" description="Helical" evidence="1">
    <location>
        <begin position="57"/>
        <end position="77"/>
    </location>
</feature>
<proteinExistence type="predicted"/>
<evidence type="ECO:0000313" key="3">
    <source>
        <dbReference type="Proteomes" id="UP001276564"/>
    </source>
</evidence>
<gene>
    <name evidence="2" type="ORF">RFM23_13095</name>
</gene>
<protein>
    <submittedName>
        <fullName evidence="2">Uncharacterized protein</fullName>
    </submittedName>
</protein>
<reference evidence="2 3" key="1">
    <citation type="submission" date="2023-08" db="EMBL/GenBank/DDBJ databases">
        <title>Implementing the SeqCode for naming new Mesorhizobium species isolated from Vachellia karroo root nodules.</title>
        <authorList>
            <person name="Van Lill M."/>
        </authorList>
    </citation>
    <scope>NUCLEOTIDE SEQUENCE [LARGE SCALE GENOMIC DNA]</scope>
    <source>
        <strain evidence="2 3">VK4B</strain>
    </source>
</reference>
<keyword evidence="3" id="KW-1185">Reference proteome</keyword>
<keyword evidence="1" id="KW-0472">Membrane</keyword>
<evidence type="ECO:0000256" key="1">
    <source>
        <dbReference type="SAM" id="Phobius"/>
    </source>
</evidence>
<organism evidence="2 3">
    <name type="scientific">Mesorhizobium abyssinicae</name>
    <dbReference type="NCBI Taxonomy" id="1209958"/>
    <lineage>
        <taxon>Bacteria</taxon>
        <taxon>Pseudomonadati</taxon>
        <taxon>Pseudomonadota</taxon>
        <taxon>Alphaproteobacteria</taxon>
        <taxon>Hyphomicrobiales</taxon>
        <taxon>Phyllobacteriaceae</taxon>
        <taxon>Mesorhizobium</taxon>
    </lineage>
</organism>
<dbReference type="RefSeq" id="WP_320320507.1">
    <property type="nucleotide sequence ID" value="NZ_JAVIIP010000006.1"/>
</dbReference>
<keyword evidence="1" id="KW-1133">Transmembrane helix</keyword>
<keyword evidence="1" id="KW-0812">Transmembrane</keyword>
<sequence>MKWFAPFSIALHIATIFFLWAALKNYSFVTPGLYEAAKKQDALDALNVAVQIGRLDYVTLLLTVFGILVGIAAVIGFSEIRVRAQEVAKEAAMAEAQAFLNERAPQLVSAYMSLLAPNYASKTTGDDVAAAYSQPEVKK</sequence>
<name>A0ABU5AMQ5_9HYPH</name>
<accession>A0ABU5AMQ5</accession>
<comment type="caution">
    <text evidence="2">The sequence shown here is derived from an EMBL/GenBank/DDBJ whole genome shotgun (WGS) entry which is preliminary data.</text>
</comment>